<sequence length="184" mass="19326">MVRPDGRRAARGGGQPVAARRRRLVAARRARADKRPGAGGGWPGVAAGALEGGGCQGREPATSGRWSRIVGPPCRSAGDALRVHLGAFQHPSRGLRDSGGGSLPAETSLLPPMPPQRLPIRLSGPWRSRSIAPWRQCVAGMQAAGKAATTYRLWQDGADADSTKSASTVVICPNQKMDALFSFN</sequence>
<accession>A0A8T0XIP0</accession>
<dbReference type="Proteomes" id="UP000823388">
    <property type="component" value="Chromosome 1K"/>
</dbReference>
<dbReference type="AlphaFoldDB" id="A0A8T0XIP0"/>
<keyword evidence="3" id="KW-1185">Reference proteome</keyword>
<comment type="caution">
    <text evidence="2">The sequence shown here is derived from an EMBL/GenBank/DDBJ whole genome shotgun (WGS) entry which is preliminary data.</text>
</comment>
<dbReference type="EMBL" id="CM029037">
    <property type="protein sequence ID" value="KAG2659247.1"/>
    <property type="molecule type" value="Genomic_DNA"/>
</dbReference>
<feature type="region of interest" description="Disordered" evidence="1">
    <location>
        <begin position="1"/>
        <end position="45"/>
    </location>
</feature>
<evidence type="ECO:0000313" key="3">
    <source>
        <dbReference type="Proteomes" id="UP000823388"/>
    </source>
</evidence>
<proteinExistence type="predicted"/>
<evidence type="ECO:0000313" key="2">
    <source>
        <dbReference type="EMBL" id="KAG2659247.1"/>
    </source>
</evidence>
<evidence type="ECO:0000256" key="1">
    <source>
        <dbReference type="SAM" id="MobiDB-lite"/>
    </source>
</evidence>
<gene>
    <name evidence="2" type="ORF">PVAP13_1KG262010</name>
</gene>
<protein>
    <submittedName>
        <fullName evidence="2">Uncharacterized protein</fullName>
    </submittedName>
</protein>
<reference evidence="2" key="1">
    <citation type="submission" date="2020-05" db="EMBL/GenBank/DDBJ databases">
        <title>WGS assembly of Panicum virgatum.</title>
        <authorList>
            <person name="Lovell J.T."/>
            <person name="Jenkins J."/>
            <person name="Shu S."/>
            <person name="Juenger T.E."/>
            <person name="Schmutz J."/>
        </authorList>
    </citation>
    <scope>NUCLEOTIDE SEQUENCE</scope>
    <source>
        <strain evidence="2">AP13</strain>
    </source>
</reference>
<feature type="compositionally biased region" description="Basic residues" evidence="1">
    <location>
        <begin position="19"/>
        <end position="32"/>
    </location>
</feature>
<organism evidence="2 3">
    <name type="scientific">Panicum virgatum</name>
    <name type="common">Blackwell switchgrass</name>
    <dbReference type="NCBI Taxonomy" id="38727"/>
    <lineage>
        <taxon>Eukaryota</taxon>
        <taxon>Viridiplantae</taxon>
        <taxon>Streptophyta</taxon>
        <taxon>Embryophyta</taxon>
        <taxon>Tracheophyta</taxon>
        <taxon>Spermatophyta</taxon>
        <taxon>Magnoliopsida</taxon>
        <taxon>Liliopsida</taxon>
        <taxon>Poales</taxon>
        <taxon>Poaceae</taxon>
        <taxon>PACMAD clade</taxon>
        <taxon>Panicoideae</taxon>
        <taxon>Panicodae</taxon>
        <taxon>Paniceae</taxon>
        <taxon>Panicinae</taxon>
        <taxon>Panicum</taxon>
        <taxon>Panicum sect. Hiantes</taxon>
    </lineage>
</organism>
<name>A0A8T0XIP0_PANVG</name>